<feature type="region of interest" description="Disordered" evidence="1">
    <location>
        <begin position="49"/>
        <end position="102"/>
    </location>
</feature>
<reference evidence="3 4" key="1">
    <citation type="submission" date="2018-05" db="EMBL/GenBank/DDBJ databases">
        <title>Genomic Encyclopedia of Type Strains, Phase IV (KMG-IV): sequencing the most valuable type-strain genomes for metagenomic binning, comparative biology and taxonomic classification.</title>
        <authorList>
            <person name="Goeker M."/>
        </authorList>
    </citation>
    <scope>NUCLEOTIDE SEQUENCE [LARGE SCALE GENOMIC DNA]</scope>
    <source>
        <strain evidence="3 4">DSM 22440</strain>
    </source>
</reference>
<organism evidence="3 4">
    <name type="scientific">Streptohalobacillus salinus</name>
    <dbReference type="NCBI Taxonomy" id="621096"/>
    <lineage>
        <taxon>Bacteria</taxon>
        <taxon>Bacillati</taxon>
        <taxon>Bacillota</taxon>
        <taxon>Bacilli</taxon>
        <taxon>Bacillales</taxon>
        <taxon>Bacillaceae</taxon>
        <taxon>Streptohalobacillus</taxon>
    </lineage>
</organism>
<dbReference type="EMBL" id="QJJR01000004">
    <property type="protein sequence ID" value="PXW91664.1"/>
    <property type="molecule type" value="Genomic_DNA"/>
</dbReference>
<sequence>MLGFTYTLIFNTGAFLRSLALTVAILISIYGVIYVFFLRKRVPTDMKKYKQAVKQSKNRHKLKNKRSVLTQSRRKRKKKKKTSHLRVIDGEKAKSKKTSLNK</sequence>
<protein>
    <submittedName>
        <fullName evidence="3">Uncharacterized protein</fullName>
    </submittedName>
</protein>
<keyword evidence="2" id="KW-0472">Membrane</keyword>
<gene>
    <name evidence="3" type="ORF">DES38_10496</name>
</gene>
<accession>A0A2V3WET8</accession>
<feature type="compositionally biased region" description="Basic residues" evidence="1">
    <location>
        <begin position="56"/>
        <end position="84"/>
    </location>
</feature>
<evidence type="ECO:0000256" key="2">
    <source>
        <dbReference type="SAM" id="Phobius"/>
    </source>
</evidence>
<dbReference type="InterPro" id="IPR048110">
    <property type="entry name" value="SA1362/YqhP-like"/>
</dbReference>
<proteinExistence type="predicted"/>
<keyword evidence="2" id="KW-0812">Transmembrane</keyword>
<evidence type="ECO:0000313" key="3">
    <source>
        <dbReference type="EMBL" id="PXW91664.1"/>
    </source>
</evidence>
<evidence type="ECO:0000256" key="1">
    <source>
        <dbReference type="SAM" id="MobiDB-lite"/>
    </source>
</evidence>
<dbReference type="Proteomes" id="UP000247922">
    <property type="component" value="Unassembled WGS sequence"/>
</dbReference>
<dbReference type="NCBIfam" id="NF041554">
    <property type="entry name" value="SA1362_fam"/>
    <property type="match status" value="1"/>
</dbReference>
<name>A0A2V3WET8_9BACI</name>
<dbReference type="AlphaFoldDB" id="A0A2V3WET8"/>
<feature type="transmembrane region" description="Helical" evidence="2">
    <location>
        <begin position="15"/>
        <end position="38"/>
    </location>
</feature>
<comment type="caution">
    <text evidence="3">The sequence shown here is derived from an EMBL/GenBank/DDBJ whole genome shotgun (WGS) entry which is preliminary data.</text>
</comment>
<evidence type="ECO:0000313" key="4">
    <source>
        <dbReference type="Proteomes" id="UP000247922"/>
    </source>
</evidence>
<keyword evidence="4" id="KW-1185">Reference proteome</keyword>
<keyword evidence="2" id="KW-1133">Transmembrane helix</keyword>